<feature type="domain" description="ABC transmembrane type-1" evidence="13">
    <location>
        <begin position="62"/>
        <end position="340"/>
    </location>
</feature>
<reference evidence="14" key="1">
    <citation type="submission" date="2019-02" db="EMBL/GenBank/DDBJ databases">
        <authorList>
            <person name="Pothier F.J."/>
        </authorList>
    </citation>
    <scope>NUCLEOTIDE SEQUENCE</scope>
    <source>
        <strain evidence="14">CI-1B</strain>
    </source>
</reference>
<evidence type="ECO:0000256" key="10">
    <source>
        <dbReference type="ARBA" id="ARBA00024722"/>
    </source>
</evidence>
<sequence>MLDILSESWSFLAPFIVAAIILFGRARRRRASERVVPARDRDESSPAHDLSSLLQACRGVLIGLGLITAMLNVLYLSGSFFMLEVYDRVVPSRSVPTLVGLAALVGALYVFQAFLDILRGRILVRIGEWLDRAFSARVYDIVARWPLRARTSGDGLQPVRDLDQVRSYLSGLGPTALFDLPWIPFYLAICFLFHWLLGLTALIGSLVLVAMTFLTDRLTRARTREASGQIAQRNALAEASRRNAEVLQAMGMRGRLAARWADANDSYIATQRRAADIAGGFGSVSKVLRLVLQSAVLGVGGYLVIIQEATAGIIIAGAILTSRALAPVEIAIAHWKSLIAARQSWKRLQQHWAQLPAEEDKTPLPPPRKALAVEAVFVVPPGEQTAVVQDASFALQPGQGLGMVGPSGSGKSSLVRAIVGVWVAARGKVRLDGAALDQWSSEALGRHIGYLPQDVELFAGTVAQNINRFEPAPDAGAMIAAARAAGVHEMVLRLPKGYDTPIGEAGTALSAGQRQRIALARALYRDPFLVVLDEPNSNLDAEGDQALTQAIESVRARGGIVIVVAHRTSALAAVDQLLVMGEGRVQAFGPKHALLARMAQPRPAVPLKIVPEGARS</sequence>
<dbReference type="SUPFAM" id="SSF52540">
    <property type="entry name" value="P-loop containing nucleoside triphosphate hydrolases"/>
    <property type="match status" value="1"/>
</dbReference>
<dbReference type="InterPro" id="IPR003439">
    <property type="entry name" value="ABC_transporter-like_ATP-bd"/>
</dbReference>
<evidence type="ECO:0000256" key="11">
    <source>
        <dbReference type="SAM" id="Phobius"/>
    </source>
</evidence>
<dbReference type="GO" id="GO:0016887">
    <property type="term" value="F:ATP hydrolysis activity"/>
    <property type="evidence" value="ECO:0007669"/>
    <property type="project" value="InterPro"/>
</dbReference>
<feature type="transmembrane region" description="Helical" evidence="11">
    <location>
        <begin position="295"/>
        <end position="320"/>
    </location>
</feature>
<comment type="subcellular location">
    <subcellularLocation>
        <location evidence="1">Cell membrane</location>
        <topology evidence="1">Multi-pass membrane protein</topology>
    </subcellularLocation>
</comment>
<evidence type="ECO:0000259" key="12">
    <source>
        <dbReference type="PROSITE" id="PS50893"/>
    </source>
</evidence>
<dbReference type="GO" id="GO:0030253">
    <property type="term" value="P:protein secretion by the type I secretion system"/>
    <property type="evidence" value="ECO:0007669"/>
    <property type="project" value="InterPro"/>
</dbReference>
<dbReference type="InterPro" id="IPR010128">
    <property type="entry name" value="ATPase_T1SS_PrtD-like"/>
</dbReference>
<dbReference type="GO" id="GO:0005886">
    <property type="term" value="C:plasma membrane"/>
    <property type="evidence" value="ECO:0007669"/>
    <property type="project" value="UniProtKB-SubCell"/>
</dbReference>
<dbReference type="Gene3D" id="1.20.1560.10">
    <property type="entry name" value="ABC transporter type 1, transmembrane domain"/>
    <property type="match status" value="1"/>
</dbReference>
<dbReference type="GO" id="GO:0005524">
    <property type="term" value="F:ATP binding"/>
    <property type="evidence" value="ECO:0007669"/>
    <property type="project" value="UniProtKB-KW"/>
</dbReference>
<dbReference type="GO" id="GO:0140359">
    <property type="term" value="F:ABC-type transporter activity"/>
    <property type="evidence" value="ECO:0007669"/>
    <property type="project" value="InterPro"/>
</dbReference>
<evidence type="ECO:0000256" key="7">
    <source>
        <dbReference type="ARBA" id="ARBA00022840"/>
    </source>
</evidence>
<keyword evidence="6" id="KW-0547">Nucleotide-binding</keyword>
<organism evidence="14 15">
    <name type="scientific">Bradyrhizobium ivorense</name>
    <dbReference type="NCBI Taxonomy" id="2511166"/>
    <lineage>
        <taxon>Bacteria</taxon>
        <taxon>Pseudomonadati</taxon>
        <taxon>Pseudomonadota</taxon>
        <taxon>Alphaproteobacteria</taxon>
        <taxon>Hyphomicrobiales</taxon>
        <taxon>Nitrobacteraceae</taxon>
        <taxon>Bradyrhizobium</taxon>
    </lineage>
</organism>
<evidence type="ECO:0000313" key="15">
    <source>
        <dbReference type="Proteomes" id="UP000328092"/>
    </source>
</evidence>
<feature type="transmembrane region" description="Helical" evidence="11">
    <location>
        <begin position="6"/>
        <end position="24"/>
    </location>
</feature>
<comment type="caution">
    <text evidence="14">The sequence shown here is derived from an EMBL/GenBank/DDBJ whole genome shotgun (WGS) entry which is preliminary data.</text>
</comment>
<dbReference type="SMART" id="SM00382">
    <property type="entry name" value="AAA"/>
    <property type="match status" value="1"/>
</dbReference>
<evidence type="ECO:0000256" key="6">
    <source>
        <dbReference type="ARBA" id="ARBA00022741"/>
    </source>
</evidence>
<gene>
    <name evidence="14" type="primary">prsD_2</name>
    <name evidence="14" type="ORF">CI1B_42690</name>
</gene>
<evidence type="ECO:0000256" key="4">
    <source>
        <dbReference type="ARBA" id="ARBA00022475"/>
    </source>
</evidence>
<accession>A0A508TC57</accession>
<dbReference type="PROSITE" id="PS00211">
    <property type="entry name" value="ABC_TRANSPORTER_1"/>
    <property type="match status" value="1"/>
</dbReference>
<dbReference type="InterPro" id="IPR036640">
    <property type="entry name" value="ABC1_TM_sf"/>
</dbReference>
<dbReference type="Pfam" id="PF00005">
    <property type="entry name" value="ABC_tran"/>
    <property type="match status" value="1"/>
</dbReference>
<evidence type="ECO:0000259" key="13">
    <source>
        <dbReference type="PROSITE" id="PS50929"/>
    </source>
</evidence>
<feature type="transmembrane region" description="Helical" evidence="11">
    <location>
        <begin position="95"/>
        <end position="115"/>
    </location>
</feature>
<dbReference type="SUPFAM" id="SSF90123">
    <property type="entry name" value="ABC transporter transmembrane region"/>
    <property type="match status" value="1"/>
</dbReference>
<comment type="function">
    <text evidence="10">Involved in beta-(1--&gt;2)glucan export. Transmembrane domains (TMD) form a pore in the inner membrane and the ATP-binding domain (NBD) is responsible for energy generation.</text>
</comment>
<dbReference type="PROSITE" id="PS50929">
    <property type="entry name" value="ABC_TM1F"/>
    <property type="match status" value="1"/>
</dbReference>
<dbReference type="AlphaFoldDB" id="A0A508TC57"/>
<dbReference type="InterPro" id="IPR039421">
    <property type="entry name" value="Type_1_exporter"/>
</dbReference>
<dbReference type="PANTHER" id="PTHR24221">
    <property type="entry name" value="ATP-BINDING CASSETTE SUB-FAMILY B"/>
    <property type="match status" value="1"/>
</dbReference>
<dbReference type="CDD" id="cd18586">
    <property type="entry name" value="ABC_6TM_PrtD_like"/>
    <property type="match status" value="1"/>
</dbReference>
<keyword evidence="15" id="KW-1185">Reference proteome</keyword>
<evidence type="ECO:0000256" key="3">
    <source>
        <dbReference type="ARBA" id="ARBA00022448"/>
    </source>
</evidence>
<dbReference type="InterPro" id="IPR027417">
    <property type="entry name" value="P-loop_NTPase"/>
</dbReference>
<keyword evidence="8 11" id="KW-1133">Transmembrane helix</keyword>
<evidence type="ECO:0000256" key="2">
    <source>
        <dbReference type="ARBA" id="ARBA00005417"/>
    </source>
</evidence>
<dbReference type="FunFam" id="3.40.50.300:FF:001444">
    <property type="entry name" value="ABC transporter ATP-binding protein"/>
    <property type="match status" value="1"/>
</dbReference>
<feature type="transmembrane region" description="Helical" evidence="11">
    <location>
        <begin position="195"/>
        <end position="214"/>
    </location>
</feature>
<keyword evidence="9 11" id="KW-0472">Membrane</keyword>
<dbReference type="GO" id="GO:0034040">
    <property type="term" value="F:ATPase-coupled lipid transmembrane transporter activity"/>
    <property type="evidence" value="ECO:0007669"/>
    <property type="project" value="TreeGrafter"/>
</dbReference>
<dbReference type="InterPro" id="IPR017871">
    <property type="entry name" value="ABC_transporter-like_CS"/>
</dbReference>
<protein>
    <submittedName>
        <fullName evidence="14">Type I secretion system ATP-binding protein PrsD</fullName>
    </submittedName>
</protein>
<feature type="transmembrane region" description="Helical" evidence="11">
    <location>
        <begin position="60"/>
        <end position="83"/>
    </location>
</feature>
<dbReference type="NCBIfam" id="TIGR01842">
    <property type="entry name" value="type_I_sec_PrtD"/>
    <property type="match status" value="1"/>
</dbReference>
<keyword evidence="4" id="KW-1003">Cell membrane</keyword>
<keyword evidence="5 11" id="KW-0812">Transmembrane</keyword>
<dbReference type="Proteomes" id="UP000328092">
    <property type="component" value="Unassembled WGS sequence"/>
</dbReference>
<dbReference type="PROSITE" id="PS50893">
    <property type="entry name" value="ABC_TRANSPORTER_2"/>
    <property type="match status" value="1"/>
</dbReference>
<keyword evidence="3" id="KW-0813">Transport</keyword>
<evidence type="ECO:0000256" key="9">
    <source>
        <dbReference type="ARBA" id="ARBA00023136"/>
    </source>
</evidence>
<dbReference type="EMBL" id="CAADFC020000016">
    <property type="protein sequence ID" value="VIO72623.1"/>
    <property type="molecule type" value="Genomic_DNA"/>
</dbReference>
<proteinExistence type="inferred from homology"/>
<name>A0A508TC57_9BRAD</name>
<comment type="similarity">
    <text evidence="2">Belongs to the ABC transporter superfamily.</text>
</comment>
<dbReference type="InterPro" id="IPR047957">
    <property type="entry name" value="ABC_AprD-like_6TM"/>
</dbReference>
<evidence type="ECO:0000256" key="1">
    <source>
        <dbReference type="ARBA" id="ARBA00004651"/>
    </source>
</evidence>
<evidence type="ECO:0000256" key="8">
    <source>
        <dbReference type="ARBA" id="ARBA00022989"/>
    </source>
</evidence>
<feature type="transmembrane region" description="Helical" evidence="11">
    <location>
        <begin position="168"/>
        <end position="189"/>
    </location>
</feature>
<dbReference type="InterPro" id="IPR003593">
    <property type="entry name" value="AAA+_ATPase"/>
</dbReference>
<dbReference type="Pfam" id="PF00664">
    <property type="entry name" value="ABC_membrane"/>
    <property type="match status" value="1"/>
</dbReference>
<dbReference type="GO" id="GO:0030256">
    <property type="term" value="C:type I protein secretion system complex"/>
    <property type="evidence" value="ECO:0007669"/>
    <property type="project" value="InterPro"/>
</dbReference>
<dbReference type="Gene3D" id="3.40.50.300">
    <property type="entry name" value="P-loop containing nucleotide triphosphate hydrolases"/>
    <property type="match status" value="1"/>
</dbReference>
<keyword evidence="7 14" id="KW-0067">ATP-binding</keyword>
<dbReference type="CDD" id="cd03246">
    <property type="entry name" value="ABCC_Protease_Secretion"/>
    <property type="match status" value="1"/>
</dbReference>
<dbReference type="InterPro" id="IPR011527">
    <property type="entry name" value="ABC1_TM_dom"/>
</dbReference>
<evidence type="ECO:0000256" key="5">
    <source>
        <dbReference type="ARBA" id="ARBA00022692"/>
    </source>
</evidence>
<feature type="domain" description="ABC transporter" evidence="12">
    <location>
        <begin position="371"/>
        <end position="607"/>
    </location>
</feature>
<evidence type="ECO:0000313" key="14">
    <source>
        <dbReference type="EMBL" id="VIO72623.1"/>
    </source>
</evidence>
<dbReference type="PANTHER" id="PTHR24221:SF248">
    <property type="entry name" value="ABC TRANSPORTER TRANSMEMBRANE REGION"/>
    <property type="match status" value="1"/>
</dbReference>